<dbReference type="EMBL" id="PYMB01000001">
    <property type="protein sequence ID" value="PSW15617.1"/>
    <property type="molecule type" value="Genomic_DNA"/>
</dbReference>
<dbReference type="GO" id="GO:0005737">
    <property type="term" value="C:cytoplasm"/>
    <property type="evidence" value="ECO:0007669"/>
    <property type="project" value="TreeGrafter"/>
</dbReference>
<keyword evidence="2" id="KW-0285">Flavoprotein</keyword>
<proteinExistence type="inferred from homology"/>
<organism evidence="7 8">
    <name type="scientific">Photobacterium rosenbergii</name>
    <dbReference type="NCBI Taxonomy" id="294936"/>
    <lineage>
        <taxon>Bacteria</taxon>
        <taxon>Pseudomonadati</taxon>
        <taxon>Pseudomonadota</taxon>
        <taxon>Gammaproteobacteria</taxon>
        <taxon>Vibrionales</taxon>
        <taxon>Vibrionaceae</taxon>
        <taxon>Photobacterium</taxon>
    </lineage>
</organism>
<evidence type="ECO:0000259" key="6">
    <source>
        <dbReference type="Pfam" id="PF01266"/>
    </source>
</evidence>
<keyword evidence="3" id="KW-0274">FAD</keyword>
<dbReference type="GO" id="GO:0047545">
    <property type="term" value="F:(S)-2-hydroxyglutarate dehydrogenase activity"/>
    <property type="evidence" value="ECO:0007669"/>
    <property type="project" value="TreeGrafter"/>
</dbReference>
<dbReference type="SUPFAM" id="SSF51905">
    <property type="entry name" value="FAD/NAD(P)-binding domain"/>
    <property type="match status" value="1"/>
</dbReference>
<dbReference type="PANTHER" id="PTHR43104:SF2">
    <property type="entry name" value="L-2-HYDROXYGLUTARATE DEHYDROGENASE, MITOCHONDRIAL"/>
    <property type="match status" value="1"/>
</dbReference>
<sequence>MDKVYDYIIVGGGIVGISTAWQLQQRRPDASAIVIEKEASLASHQTGHNSGVIHAGVYYAPGSLKATLCKAGEKATKAFCREHQIPFEQCGKLLVATNTAELERMQALYERCLENGIEVELLNQEQLQQQEPNIIGLGAILVTATGIVDYTKITNKMAELFVTLGGEISKRTEVKALEETSDNVVVQCRSDGQPFQLKGRFLICCAGLMADRLTKMMGIDTDFQIIPYRGEYYRLAPQHNQIVNHLIYPIPDPELPFLGVHLTRMIDGTVTVGPNAVQGWKREGYSKVNFSAKDTVEMLTFKGFWKVSANHFKAGLAETKNSWWKPGYLKLVNKYCPQLATSDLQPYPAGIRAQAVLNDGTLVHDFLFAESPRSLHVCNAPSPAATSAMPIGKYICDKVLDL</sequence>
<accession>A0A2T3NJB7</accession>
<evidence type="ECO:0000256" key="5">
    <source>
        <dbReference type="ARBA" id="ARBA00037941"/>
    </source>
</evidence>
<dbReference type="Gene3D" id="3.50.50.60">
    <property type="entry name" value="FAD/NAD(P)-binding domain"/>
    <property type="match status" value="1"/>
</dbReference>
<dbReference type="Gene3D" id="3.30.9.10">
    <property type="entry name" value="D-Amino Acid Oxidase, subunit A, domain 2"/>
    <property type="match status" value="1"/>
</dbReference>
<dbReference type="Proteomes" id="UP000241346">
    <property type="component" value="Unassembled WGS sequence"/>
</dbReference>
<evidence type="ECO:0000256" key="3">
    <source>
        <dbReference type="ARBA" id="ARBA00022827"/>
    </source>
</evidence>
<evidence type="ECO:0000256" key="2">
    <source>
        <dbReference type="ARBA" id="ARBA00022630"/>
    </source>
</evidence>
<comment type="caution">
    <text evidence="7">The sequence shown here is derived from an EMBL/GenBank/DDBJ whole genome shotgun (WGS) entry which is preliminary data.</text>
</comment>
<name>A0A2T3NJB7_9GAMM</name>
<dbReference type="AlphaFoldDB" id="A0A2T3NJB7"/>
<dbReference type="InterPro" id="IPR006076">
    <property type="entry name" value="FAD-dep_OxRdtase"/>
</dbReference>
<dbReference type="RefSeq" id="WP_107296237.1">
    <property type="nucleotide sequence ID" value="NZ_PYMB01000001.1"/>
</dbReference>
<comment type="similarity">
    <text evidence="5">Belongs to the L2HGDH family.</text>
</comment>
<feature type="domain" description="FAD dependent oxidoreductase" evidence="6">
    <location>
        <begin position="6"/>
        <end position="397"/>
    </location>
</feature>
<evidence type="ECO:0000313" key="8">
    <source>
        <dbReference type="Proteomes" id="UP000241346"/>
    </source>
</evidence>
<keyword evidence="4" id="KW-0560">Oxidoreductase</keyword>
<gene>
    <name evidence="7" type="ORF">C9J01_00960</name>
</gene>
<protein>
    <submittedName>
        <fullName evidence="7">L-2-hydroxyglutarate oxidase</fullName>
    </submittedName>
</protein>
<evidence type="ECO:0000256" key="4">
    <source>
        <dbReference type="ARBA" id="ARBA00023002"/>
    </source>
</evidence>
<dbReference type="Pfam" id="PF01266">
    <property type="entry name" value="DAO"/>
    <property type="match status" value="1"/>
</dbReference>
<evidence type="ECO:0000313" key="7">
    <source>
        <dbReference type="EMBL" id="PSW15617.1"/>
    </source>
</evidence>
<dbReference type="PANTHER" id="PTHR43104">
    <property type="entry name" value="L-2-HYDROXYGLUTARATE DEHYDROGENASE, MITOCHONDRIAL"/>
    <property type="match status" value="1"/>
</dbReference>
<evidence type="ECO:0000256" key="1">
    <source>
        <dbReference type="ARBA" id="ARBA00001974"/>
    </source>
</evidence>
<comment type="cofactor">
    <cofactor evidence="1">
        <name>FAD</name>
        <dbReference type="ChEBI" id="CHEBI:57692"/>
    </cofactor>
</comment>
<dbReference type="InterPro" id="IPR036188">
    <property type="entry name" value="FAD/NAD-bd_sf"/>
</dbReference>
<dbReference type="NCBIfam" id="NF008726">
    <property type="entry name" value="PRK11728.1"/>
    <property type="match status" value="1"/>
</dbReference>
<reference evidence="7 8" key="1">
    <citation type="submission" date="2018-03" db="EMBL/GenBank/DDBJ databases">
        <title>Whole genome sequencing of Histamine producing bacteria.</title>
        <authorList>
            <person name="Butler K."/>
        </authorList>
    </citation>
    <scope>NUCLEOTIDE SEQUENCE [LARGE SCALE GENOMIC DNA]</scope>
    <source>
        <strain evidence="7 8">DSM 19138</strain>
    </source>
</reference>
<dbReference type="OrthoDB" id="9801699at2"/>